<feature type="transmembrane region" description="Helical" evidence="1">
    <location>
        <begin position="60"/>
        <end position="78"/>
    </location>
</feature>
<organism evidence="2 3">
    <name type="scientific">Frigidibacter mobilis</name>
    <dbReference type="NCBI Taxonomy" id="1335048"/>
    <lineage>
        <taxon>Bacteria</taxon>
        <taxon>Pseudomonadati</taxon>
        <taxon>Pseudomonadota</taxon>
        <taxon>Alphaproteobacteria</taxon>
        <taxon>Rhodobacterales</taxon>
        <taxon>Paracoccaceae</taxon>
        <taxon>Frigidibacter</taxon>
    </lineage>
</organism>
<accession>A0A165SPM9</accession>
<reference evidence="2 3" key="1">
    <citation type="submission" date="2015-09" db="EMBL/GenBank/DDBJ databases">
        <title>Complete genome sequence of Defluviimonas alba cai42t isolated from an oilfield in Xinjiang.</title>
        <authorList>
            <person name="Geng S."/>
            <person name="Pan X."/>
            <person name="Wu X."/>
        </authorList>
    </citation>
    <scope>NUCLEOTIDE SEQUENCE [LARGE SCALE GENOMIC DNA]</scope>
    <source>
        <strain evidence="3">cai42</strain>
    </source>
</reference>
<sequence length="79" mass="8792">MTDITPAPVARRWYFNIPIFGWIARDLSRDFEGNIWFAIVMLVSLIGIAVLTWGLPALGLIAVASVPLIFVLLFFITLG</sequence>
<dbReference type="Proteomes" id="UP000076128">
    <property type="component" value="Chromosome"/>
</dbReference>
<dbReference type="EMBL" id="CP012661">
    <property type="protein sequence ID" value="AMY69933.1"/>
    <property type="molecule type" value="Genomic_DNA"/>
</dbReference>
<name>A0A165SPM9_9RHOB</name>
<dbReference type="OrthoDB" id="8479738at2"/>
<feature type="transmembrane region" description="Helical" evidence="1">
    <location>
        <begin position="35"/>
        <end position="54"/>
    </location>
</feature>
<keyword evidence="3" id="KW-1185">Reference proteome</keyword>
<evidence type="ECO:0000313" key="3">
    <source>
        <dbReference type="Proteomes" id="UP000076128"/>
    </source>
</evidence>
<gene>
    <name evidence="2" type="ORF">AKL17_2694</name>
</gene>
<evidence type="ECO:0000313" key="2">
    <source>
        <dbReference type="EMBL" id="AMY69933.1"/>
    </source>
</evidence>
<dbReference type="STRING" id="1335048.AKL17_2694"/>
<keyword evidence="1" id="KW-0812">Transmembrane</keyword>
<keyword evidence="1" id="KW-0472">Membrane</keyword>
<keyword evidence="1" id="KW-1133">Transmembrane helix</keyword>
<protein>
    <submittedName>
        <fullName evidence="2">Uncharacterized protein</fullName>
    </submittedName>
</protein>
<dbReference type="RefSeq" id="WP_066813968.1">
    <property type="nucleotide sequence ID" value="NZ_CP012661.1"/>
</dbReference>
<proteinExistence type="predicted"/>
<dbReference type="KEGG" id="daa:AKL17_2694"/>
<dbReference type="AlphaFoldDB" id="A0A165SPM9"/>
<evidence type="ECO:0000256" key="1">
    <source>
        <dbReference type="SAM" id="Phobius"/>
    </source>
</evidence>